<dbReference type="AlphaFoldDB" id="A0A8H7DYG4"/>
<organism evidence="1 2">
    <name type="scientific">Endocarpon pusillum</name>
    <dbReference type="NCBI Taxonomy" id="364733"/>
    <lineage>
        <taxon>Eukaryota</taxon>
        <taxon>Fungi</taxon>
        <taxon>Dikarya</taxon>
        <taxon>Ascomycota</taxon>
        <taxon>Pezizomycotina</taxon>
        <taxon>Eurotiomycetes</taxon>
        <taxon>Chaetothyriomycetidae</taxon>
        <taxon>Verrucariales</taxon>
        <taxon>Verrucariaceae</taxon>
        <taxon>Endocarpon</taxon>
    </lineage>
</organism>
<evidence type="ECO:0000313" key="2">
    <source>
        <dbReference type="Proteomes" id="UP000606974"/>
    </source>
</evidence>
<reference evidence="1" key="1">
    <citation type="submission" date="2020-02" db="EMBL/GenBank/DDBJ databases">
        <authorList>
            <person name="Palmer J.M."/>
        </authorList>
    </citation>
    <scope>NUCLEOTIDE SEQUENCE</scope>
    <source>
        <strain evidence="1">EPUS1.4</strain>
        <tissue evidence="1">Thallus</tissue>
    </source>
</reference>
<dbReference type="Proteomes" id="UP000606974">
    <property type="component" value="Unassembled WGS sequence"/>
</dbReference>
<accession>A0A8H7DYG4</accession>
<evidence type="ECO:0000313" key="1">
    <source>
        <dbReference type="EMBL" id="KAF7502345.1"/>
    </source>
</evidence>
<gene>
    <name evidence="1" type="ORF">GJ744_006010</name>
</gene>
<keyword evidence="2" id="KW-1185">Reference proteome</keyword>
<name>A0A8H7DYG4_9EURO</name>
<dbReference type="EMBL" id="JAACFV010000266">
    <property type="protein sequence ID" value="KAF7502345.1"/>
    <property type="molecule type" value="Genomic_DNA"/>
</dbReference>
<proteinExistence type="predicted"/>
<protein>
    <submittedName>
        <fullName evidence="1">Uncharacterized protein</fullName>
    </submittedName>
</protein>
<comment type="caution">
    <text evidence="1">The sequence shown here is derived from an EMBL/GenBank/DDBJ whole genome shotgun (WGS) entry which is preliminary data.</text>
</comment>
<sequence length="126" mass="13897">MILLRNVGLLEGLAPHDATTTILAHLRQASETLKDQMLSHSSDFMQVDLPILRQGFQITMSNCTGSLMMFITLVDGFQSNFVPDISLALEETHHSLKEYLSTVAESINRLSNVAPLTISSEESSPH</sequence>